<evidence type="ECO:0000313" key="2">
    <source>
        <dbReference type="Proteomes" id="UP000298663"/>
    </source>
</evidence>
<proteinExistence type="predicted"/>
<dbReference type="Proteomes" id="UP000298663">
    <property type="component" value="Chromosome X"/>
</dbReference>
<reference evidence="1 2" key="1">
    <citation type="journal article" date="2015" name="Genome Biol.">
        <title>Comparative genomics of Steinernema reveals deeply conserved gene regulatory networks.</title>
        <authorList>
            <person name="Dillman A.R."/>
            <person name="Macchietto M."/>
            <person name="Porter C.F."/>
            <person name="Rogers A."/>
            <person name="Williams B."/>
            <person name="Antoshechkin I."/>
            <person name="Lee M.M."/>
            <person name="Goodwin Z."/>
            <person name="Lu X."/>
            <person name="Lewis E.E."/>
            <person name="Goodrich-Blair H."/>
            <person name="Stock S.P."/>
            <person name="Adams B.J."/>
            <person name="Sternberg P.W."/>
            <person name="Mortazavi A."/>
        </authorList>
    </citation>
    <scope>NUCLEOTIDE SEQUENCE [LARGE SCALE GENOMIC DNA]</scope>
    <source>
        <strain evidence="1 2">ALL</strain>
    </source>
</reference>
<dbReference type="EMBL" id="CM016762">
    <property type="protein sequence ID" value="TMS38707.1"/>
    <property type="molecule type" value="Genomic_DNA"/>
</dbReference>
<protein>
    <submittedName>
        <fullName evidence="1">Uncharacterized protein</fullName>
    </submittedName>
</protein>
<sequence length="130" mass="15142">MCVVRIAYRGGPATLKPANRCRRSPSRSRNEATLELENGETRLFRSSDERDLQSAIFVAFQLETQAPKQTVLVSLLDRFMRYSVQYAVRVKYELGYWSDVSLLEMKGWKRFIIHVGSEREPSLNLFIFFT</sequence>
<keyword evidence="2" id="KW-1185">Reference proteome</keyword>
<gene>
    <name evidence="1" type="ORF">L596_005369</name>
</gene>
<comment type="caution">
    <text evidence="1">The sequence shown here is derived from an EMBL/GenBank/DDBJ whole genome shotgun (WGS) entry which is preliminary data.</text>
</comment>
<dbReference type="AlphaFoldDB" id="A0A4U8V2E9"/>
<reference evidence="1 2" key="2">
    <citation type="journal article" date="2019" name="G3 (Bethesda)">
        <title>Hybrid Assembly of the Genome of the Entomopathogenic Nematode Steinernema carpocapsae Identifies the X-Chromosome.</title>
        <authorList>
            <person name="Serra L."/>
            <person name="Macchietto M."/>
            <person name="Macias-Munoz A."/>
            <person name="McGill C.J."/>
            <person name="Rodriguez I.M."/>
            <person name="Rodriguez B."/>
            <person name="Murad R."/>
            <person name="Mortazavi A."/>
        </authorList>
    </citation>
    <scope>NUCLEOTIDE SEQUENCE [LARGE SCALE GENOMIC DNA]</scope>
    <source>
        <strain evidence="1 2">ALL</strain>
    </source>
</reference>
<name>A0A4U8V2E9_STECR</name>
<accession>A0A4U8V2E9</accession>
<organism evidence="1 2">
    <name type="scientific">Steinernema carpocapsae</name>
    <name type="common">Entomopathogenic nematode</name>
    <dbReference type="NCBI Taxonomy" id="34508"/>
    <lineage>
        <taxon>Eukaryota</taxon>
        <taxon>Metazoa</taxon>
        <taxon>Ecdysozoa</taxon>
        <taxon>Nematoda</taxon>
        <taxon>Chromadorea</taxon>
        <taxon>Rhabditida</taxon>
        <taxon>Tylenchina</taxon>
        <taxon>Panagrolaimomorpha</taxon>
        <taxon>Strongyloidoidea</taxon>
        <taxon>Steinernematidae</taxon>
        <taxon>Steinernema</taxon>
    </lineage>
</organism>
<dbReference type="Gene3D" id="3.30.830.10">
    <property type="entry name" value="Metalloenzyme, LuxS/M16 peptidase-like"/>
    <property type="match status" value="1"/>
</dbReference>
<dbReference type="EMBL" id="AZBU02000001">
    <property type="protein sequence ID" value="TMS38707.1"/>
    <property type="molecule type" value="Genomic_DNA"/>
</dbReference>
<evidence type="ECO:0000313" key="1">
    <source>
        <dbReference type="EMBL" id="TMS38707.1"/>
    </source>
</evidence>